<feature type="transmembrane region" description="Helical" evidence="6">
    <location>
        <begin position="167"/>
        <end position="188"/>
    </location>
</feature>
<dbReference type="Proteomes" id="UP001464891">
    <property type="component" value="Unassembled WGS sequence"/>
</dbReference>
<dbReference type="EMBL" id="JAMPKM010000005">
    <property type="protein sequence ID" value="MEP0817512.1"/>
    <property type="molecule type" value="Genomic_DNA"/>
</dbReference>
<comment type="caution">
    <text evidence="8">The sequence shown here is derived from an EMBL/GenBank/DDBJ whole genome shotgun (WGS) entry which is preliminary data.</text>
</comment>
<feature type="transmembrane region" description="Helical" evidence="6">
    <location>
        <begin position="73"/>
        <end position="94"/>
    </location>
</feature>
<feature type="domain" description="Cytochrome b561 bacterial/Ni-hydrogenase" evidence="7">
    <location>
        <begin position="18"/>
        <end position="200"/>
    </location>
</feature>
<evidence type="ECO:0000259" key="7">
    <source>
        <dbReference type="Pfam" id="PF01292"/>
    </source>
</evidence>
<keyword evidence="9" id="KW-1185">Reference proteome</keyword>
<evidence type="ECO:0000256" key="1">
    <source>
        <dbReference type="ARBA" id="ARBA00004651"/>
    </source>
</evidence>
<name>A0ABV0J6W1_9CYAN</name>
<evidence type="ECO:0000256" key="6">
    <source>
        <dbReference type="SAM" id="Phobius"/>
    </source>
</evidence>
<organism evidence="8 9">
    <name type="scientific">Trichocoleus desertorum GB2-A4</name>
    <dbReference type="NCBI Taxonomy" id="2933944"/>
    <lineage>
        <taxon>Bacteria</taxon>
        <taxon>Bacillati</taxon>
        <taxon>Cyanobacteriota</taxon>
        <taxon>Cyanophyceae</taxon>
        <taxon>Leptolyngbyales</taxon>
        <taxon>Trichocoleusaceae</taxon>
        <taxon>Trichocoleus</taxon>
    </lineage>
</organism>
<comment type="subcellular location">
    <subcellularLocation>
        <location evidence="1">Cell membrane</location>
        <topology evidence="1">Multi-pass membrane protein</topology>
    </subcellularLocation>
</comment>
<keyword evidence="5 6" id="KW-0472">Membrane</keyword>
<accession>A0ABV0J6W1</accession>
<gene>
    <name evidence="8" type="ORF">NC998_10435</name>
</gene>
<reference evidence="8 9" key="1">
    <citation type="submission" date="2022-04" db="EMBL/GenBank/DDBJ databases">
        <title>Positive selection, recombination, and allopatry shape intraspecific diversity of widespread and dominant cyanobacteria.</title>
        <authorList>
            <person name="Wei J."/>
            <person name="Shu W."/>
            <person name="Hu C."/>
        </authorList>
    </citation>
    <scope>NUCLEOTIDE SEQUENCE [LARGE SCALE GENOMIC DNA]</scope>
    <source>
        <strain evidence="8 9">GB2-A4</strain>
    </source>
</reference>
<dbReference type="RefSeq" id="WP_190435588.1">
    <property type="nucleotide sequence ID" value="NZ_JAMPKM010000005.1"/>
</dbReference>
<feature type="transmembrane region" description="Helical" evidence="6">
    <location>
        <begin position="24"/>
        <end position="43"/>
    </location>
</feature>
<evidence type="ECO:0000313" key="8">
    <source>
        <dbReference type="EMBL" id="MEP0817512.1"/>
    </source>
</evidence>
<dbReference type="Gene3D" id="1.20.950.20">
    <property type="entry name" value="Transmembrane di-heme cytochromes, Chain C"/>
    <property type="match status" value="1"/>
</dbReference>
<evidence type="ECO:0000256" key="2">
    <source>
        <dbReference type="ARBA" id="ARBA00022475"/>
    </source>
</evidence>
<dbReference type="InterPro" id="IPR016174">
    <property type="entry name" value="Di-haem_cyt_TM"/>
</dbReference>
<evidence type="ECO:0000313" key="9">
    <source>
        <dbReference type="Proteomes" id="UP001464891"/>
    </source>
</evidence>
<keyword evidence="2" id="KW-1003">Cell membrane</keyword>
<keyword evidence="3 6" id="KW-0812">Transmembrane</keyword>
<dbReference type="Pfam" id="PF01292">
    <property type="entry name" value="Ni_hydr_CYTB"/>
    <property type="match status" value="1"/>
</dbReference>
<evidence type="ECO:0000256" key="3">
    <source>
        <dbReference type="ARBA" id="ARBA00022692"/>
    </source>
</evidence>
<proteinExistence type="predicted"/>
<dbReference type="InterPro" id="IPR051542">
    <property type="entry name" value="Hydrogenase_cytochrome"/>
</dbReference>
<sequence length="201" mass="23055">MTATAPAKTIPPWLPRQAFLAKSFHWINLISLFLMVTSGLQIYNANPVFGGRAGWQIPPIFALGGWLAGGRHWHFAAMWLFSLNLLWYGLYVLVSRRWRHRFVGTNDLKALQRSRNPQRRIYAWHRIAYTVIVPILLLAVLTGIGMYKPAQFPWIVDMFGDWQALRIVHFSSVPIVVLFAIAHSWLGLKAGGSRLLESMFW</sequence>
<evidence type="ECO:0000256" key="5">
    <source>
        <dbReference type="ARBA" id="ARBA00023136"/>
    </source>
</evidence>
<dbReference type="PANTHER" id="PTHR30485">
    <property type="entry name" value="NI/FE-HYDROGENASE 1 B-TYPE CYTOCHROME SUBUNIT"/>
    <property type="match status" value="1"/>
</dbReference>
<keyword evidence="4 6" id="KW-1133">Transmembrane helix</keyword>
<dbReference type="SUPFAM" id="SSF81342">
    <property type="entry name" value="Transmembrane di-heme cytochromes"/>
    <property type="match status" value="1"/>
</dbReference>
<evidence type="ECO:0000256" key="4">
    <source>
        <dbReference type="ARBA" id="ARBA00022989"/>
    </source>
</evidence>
<dbReference type="PANTHER" id="PTHR30485:SF1">
    <property type="entry name" value="CYTOCHROME YDHU-RELATED"/>
    <property type="match status" value="1"/>
</dbReference>
<protein>
    <submittedName>
        <fullName evidence="8">Cytochrome b/b6 domain-containing protein</fullName>
    </submittedName>
</protein>
<dbReference type="InterPro" id="IPR011577">
    <property type="entry name" value="Cyt_b561_bac/Ni-Hgenase"/>
</dbReference>
<feature type="transmembrane region" description="Helical" evidence="6">
    <location>
        <begin position="127"/>
        <end position="147"/>
    </location>
</feature>